<evidence type="ECO:0000256" key="6">
    <source>
        <dbReference type="ARBA" id="ARBA00023136"/>
    </source>
</evidence>
<dbReference type="Pfam" id="PF04145">
    <property type="entry name" value="Ctr"/>
    <property type="match status" value="1"/>
</dbReference>
<keyword evidence="4" id="KW-0187">Copper transport</keyword>
<comment type="subcellular location">
    <subcellularLocation>
        <location evidence="1">Membrane</location>
        <topology evidence="1">Multi-pass membrane protein</topology>
    </subcellularLocation>
</comment>
<evidence type="ECO:0000256" key="3">
    <source>
        <dbReference type="ARBA" id="ARBA00022692"/>
    </source>
</evidence>
<dbReference type="Gramene" id="GBG72060">
    <property type="protein sequence ID" value="GBG72060"/>
    <property type="gene ID" value="CBR_g10995"/>
</dbReference>
<feature type="compositionally biased region" description="Polar residues" evidence="7">
    <location>
        <begin position="361"/>
        <end position="370"/>
    </location>
</feature>
<dbReference type="InterPro" id="IPR044822">
    <property type="entry name" value="Myb_DNA-bind_4"/>
</dbReference>
<evidence type="ECO:0000256" key="8">
    <source>
        <dbReference type="SAM" id="Phobius"/>
    </source>
</evidence>
<feature type="domain" description="Myb-like" evidence="9">
    <location>
        <begin position="507"/>
        <end position="570"/>
    </location>
</feature>
<evidence type="ECO:0000313" key="11">
    <source>
        <dbReference type="Proteomes" id="UP000265515"/>
    </source>
</evidence>
<gene>
    <name evidence="10" type="ORF">CBR_g10995</name>
</gene>
<feature type="compositionally biased region" description="Acidic residues" evidence="7">
    <location>
        <begin position="453"/>
        <end position="462"/>
    </location>
</feature>
<dbReference type="Pfam" id="PF13837">
    <property type="entry name" value="Myb_DNA-bind_4"/>
    <property type="match status" value="1"/>
</dbReference>
<feature type="region of interest" description="Disordered" evidence="7">
    <location>
        <begin position="351"/>
        <end position="370"/>
    </location>
</feature>
<keyword evidence="11" id="KW-1185">Reference proteome</keyword>
<keyword evidence="3 8" id="KW-0812">Transmembrane</keyword>
<evidence type="ECO:0000259" key="9">
    <source>
        <dbReference type="PROSITE" id="PS50090"/>
    </source>
</evidence>
<feature type="compositionally biased region" description="Polar residues" evidence="7">
    <location>
        <begin position="815"/>
        <end position="828"/>
    </location>
</feature>
<proteinExistence type="inferred from homology"/>
<dbReference type="EMBL" id="BFEA01000158">
    <property type="protein sequence ID" value="GBG72060.1"/>
    <property type="molecule type" value="Genomic_DNA"/>
</dbReference>
<keyword evidence="5 8" id="KW-1133">Transmembrane helix</keyword>
<dbReference type="Proteomes" id="UP000265515">
    <property type="component" value="Unassembled WGS sequence"/>
</dbReference>
<dbReference type="InterPro" id="IPR001005">
    <property type="entry name" value="SANT/Myb"/>
</dbReference>
<name>A0A388KPR4_CHABU</name>
<evidence type="ECO:0000256" key="2">
    <source>
        <dbReference type="ARBA" id="ARBA00006921"/>
    </source>
</evidence>
<protein>
    <recommendedName>
        <fullName evidence="9">Myb-like domain-containing protein</fullName>
    </recommendedName>
</protein>
<feature type="transmembrane region" description="Helical" evidence="8">
    <location>
        <begin position="97"/>
        <end position="117"/>
    </location>
</feature>
<feature type="transmembrane region" description="Helical" evidence="8">
    <location>
        <begin position="173"/>
        <end position="191"/>
    </location>
</feature>
<keyword evidence="4" id="KW-0813">Transport</keyword>
<feature type="compositionally biased region" description="Acidic residues" evidence="7">
    <location>
        <begin position="436"/>
        <end position="447"/>
    </location>
</feature>
<dbReference type="InterPro" id="IPR007274">
    <property type="entry name" value="Cop_transporter"/>
</dbReference>
<evidence type="ECO:0000256" key="4">
    <source>
        <dbReference type="ARBA" id="ARBA00022796"/>
    </source>
</evidence>
<dbReference type="PROSITE" id="PS50090">
    <property type="entry name" value="MYB_LIKE"/>
    <property type="match status" value="1"/>
</dbReference>
<keyword evidence="6 8" id="KW-0472">Membrane</keyword>
<feature type="compositionally biased region" description="Low complexity" evidence="7">
    <location>
        <begin position="46"/>
        <end position="67"/>
    </location>
</feature>
<keyword evidence="4" id="KW-0406">Ion transport</keyword>
<dbReference type="OrthoDB" id="8933168at2759"/>
<dbReference type="PANTHER" id="PTHR12483:SF27">
    <property type="entry name" value="COPPER TRANSPORT PROTEIN CTR1"/>
    <property type="match status" value="1"/>
</dbReference>
<evidence type="ECO:0000313" key="10">
    <source>
        <dbReference type="EMBL" id="GBG72060.1"/>
    </source>
</evidence>
<reference evidence="10 11" key="1">
    <citation type="journal article" date="2018" name="Cell">
        <title>The Chara Genome: Secondary Complexity and Implications for Plant Terrestrialization.</title>
        <authorList>
            <person name="Nishiyama T."/>
            <person name="Sakayama H."/>
            <person name="Vries J.D."/>
            <person name="Buschmann H."/>
            <person name="Saint-Marcoux D."/>
            <person name="Ullrich K.K."/>
            <person name="Haas F.B."/>
            <person name="Vanderstraeten L."/>
            <person name="Becker D."/>
            <person name="Lang D."/>
            <person name="Vosolsobe S."/>
            <person name="Rombauts S."/>
            <person name="Wilhelmsson P.K.I."/>
            <person name="Janitza P."/>
            <person name="Kern R."/>
            <person name="Heyl A."/>
            <person name="Rumpler F."/>
            <person name="Villalobos L.I.A.C."/>
            <person name="Clay J.M."/>
            <person name="Skokan R."/>
            <person name="Toyoda A."/>
            <person name="Suzuki Y."/>
            <person name="Kagoshima H."/>
            <person name="Schijlen E."/>
            <person name="Tajeshwar N."/>
            <person name="Catarino B."/>
            <person name="Hetherington A.J."/>
            <person name="Saltykova A."/>
            <person name="Bonnot C."/>
            <person name="Breuninger H."/>
            <person name="Symeonidi A."/>
            <person name="Radhakrishnan G.V."/>
            <person name="Van Nieuwerburgh F."/>
            <person name="Deforce D."/>
            <person name="Chang C."/>
            <person name="Karol K.G."/>
            <person name="Hedrich R."/>
            <person name="Ulvskov P."/>
            <person name="Glockner G."/>
            <person name="Delwiche C.F."/>
            <person name="Petrasek J."/>
            <person name="Van de Peer Y."/>
            <person name="Friml J."/>
            <person name="Beilby M."/>
            <person name="Dolan L."/>
            <person name="Kohara Y."/>
            <person name="Sugano S."/>
            <person name="Fujiyama A."/>
            <person name="Delaux P.-M."/>
            <person name="Quint M."/>
            <person name="TheiBen G."/>
            <person name="Hagemann M."/>
            <person name="Harholt J."/>
            <person name="Dunand C."/>
            <person name="Zachgo S."/>
            <person name="Langdale J."/>
            <person name="Maumus F."/>
            <person name="Straeten D.V.D."/>
            <person name="Gould S.B."/>
            <person name="Rensing S.A."/>
        </authorList>
    </citation>
    <scope>NUCLEOTIDE SEQUENCE [LARGE SCALE GENOMIC DNA]</scope>
    <source>
        <strain evidence="10 11">S276</strain>
    </source>
</reference>
<accession>A0A388KPR4</accession>
<dbReference type="GO" id="GO:0005886">
    <property type="term" value="C:plasma membrane"/>
    <property type="evidence" value="ECO:0007669"/>
    <property type="project" value="TreeGrafter"/>
</dbReference>
<feature type="compositionally biased region" description="Basic residues" evidence="7">
    <location>
        <begin position="846"/>
        <end position="856"/>
    </location>
</feature>
<dbReference type="GO" id="GO:0005375">
    <property type="term" value="F:copper ion transmembrane transporter activity"/>
    <property type="evidence" value="ECO:0007669"/>
    <property type="project" value="InterPro"/>
</dbReference>
<feature type="compositionally biased region" description="Basic and acidic residues" evidence="7">
    <location>
        <begin position="899"/>
        <end position="913"/>
    </location>
</feature>
<dbReference type="Gene3D" id="1.10.10.60">
    <property type="entry name" value="Homeodomain-like"/>
    <property type="match status" value="1"/>
</dbReference>
<comment type="caution">
    <text evidence="10">The sequence shown here is derived from an EMBL/GenBank/DDBJ whole genome shotgun (WGS) entry which is preliminary data.</text>
</comment>
<feature type="compositionally biased region" description="Basic and acidic residues" evidence="7">
    <location>
        <begin position="1001"/>
        <end position="1026"/>
    </location>
</feature>
<evidence type="ECO:0000256" key="7">
    <source>
        <dbReference type="SAM" id="MobiDB-lite"/>
    </source>
</evidence>
<dbReference type="AlphaFoldDB" id="A0A388KPR4"/>
<feature type="region of interest" description="Disordered" evidence="7">
    <location>
        <begin position="402"/>
        <end position="505"/>
    </location>
</feature>
<feature type="region of interest" description="Disordered" evidence="7">
    <location>
        <begin position="1001"/>
        <end position="1034"/>
    </location>
</feature>
<comment type="similarity">
    <text evidence="2">Belongs to the copper transporter (Ctr) (TC 1.A.56) family. SLC31A subfamily.</text>
</comment>
<feature type="region of interest" description="Disordered" evidence="7">
    <location>
        <begin position="807"/>
        <end position="919"/>
    </location>
</feature>
<organism evidence="10 11">
    <name type="scientific">Chara braunii</name>
    <name type="common">Braun's stonewort</name>
    <dbReference type="NCBI Taxonomy" id="69332"/>
    <lineage>
        <taxon>Eukaryota</taxon>
        <taxon>Viridiplantae</taxon>
        <taxon>Streptophyta</taxon>
        <taxon>Charophyceae</taxon>
        <taxon>Charales</taxon>
        <taxon>Characeae</taxon>
        <taxon>Chara</taxon>
    </lineage>
</organism>
<evidence type="ECO:0000256" key="5">
    <source>
        <dbReference type="ARBA" id="ARBA00022989"/>
    </source>
</evidence>
<feature type="compositionally biased region" description="Acidic residues" evidence="7">
    <location>
        <begin position="880"/>
        <end position="893"/>
    </location>
</feature>
<keyword evidence="4" id="KW-0186">Copper</keyword>
<dbReference type="PANTHER" id="PTHR12483">
    <property type="entry name" value="SOLUTE CARRIER FAMILY 31 COPPER TRANSPORTERS"/>
    <property type="match status" value="1"/>
</dbReference>
<sequence>MANNGALMESVQFSNLSLLLLPHATDTSLSTAIPSDRGSGAGSGGQDAMSGGSSSSSSSPDPSQQPSNSMMMHMTFYWGRQVSILFDAWRTDKTSEYGLALLAIFIACLLHQFLTVYRAKLEASSSMESTAAASRKARSSGLVLGLARKKLSRMSRERSPFDVEFMADMQRRLPLLLLVVVVFVFVVFLYVCLSCRPWKQRPKRRVSAKGGVLQEGRPMAGIQARAVLPAAEGGRKSATTEPSRRYDPSMYSHLPLWETPLPPLDEEPEGDELPTFPLGSVSTQLLLQTVLAGGSASNGRGEYTTLLQQGLGDDDTTTGELISVSGYVLATSAYKAVHICGGASVTGGVGPSAAGRHHGSSAPSADRLTTTCPARDGVAVGSLRSGGTLHSMPKTITPAQLDLRDDDTCSPAVRPTPSVENITRGVSNMRAHSDGGDDDGGAGDDADERFGDDVEAGDDDDDIPIRPLGKTGGRGRGRSRGAVRDRSVGRGGRGGVSDDSGESVTYWTPEEQMQLVRCKREQEMHLAGLGHNYGRMRTKEWKWDDIAKRMANAGRPKEAEDCMKKWDNIFQIYKKVQRFQNASGRPDFFRLSNEERKEHNFKFRMERALVFSRLREDRNDTALWAGRSHVPPSTMSFPVIQKRRRGRSICERLLKSCASQPVRMSSSPRRCMQYRSPPHLLQTAHNNDEVVQACSPRIAVIVDLPFFSPPVFSPRSTLAVVFGVTSSSSRRVVLSSSSSSIFYSSRRGGPIFCLPRLRRRLLPMNRSLALGGGPSSSFFFRWREIFCLPRARRRRHATAARETCFPLIRSHRTGRPQNLPRNISTRGNTRGKKRDVVVDDSQGQGRGRRQAPKAKRLRTEDASATVPRRGAQGWAAAAEGDYDDEFTTEEEQAEATTSDVHDSSWQRSSDHTASKRMLTPPLQAQQLRGCETRIEKAPVVDLGGDDDEPLERRRIRIRTTATPPEVAVRVAANERPVSIGAEEGGAAGAGGSGTVGAVATTREEATVGATAKEEARGDKKGDREAGEPGSSRVRRSVMTKDLIDRAVLWVDDKALWTTGEGRRPYNIVHDTREYFVAIASGLPPPAVLRSVVLPKSSTRVGKIVDQSAASDLPCGGSGERGSAHLARLGIQVREPPKGIPCCFPVLARILCDGRRACYVVRRGVVRRCQFGGLRAHDRSVDGPATVVRRRQPRGQTGRRRHGGAPGVHRDLRRACIPRGGANGGAFRWRVHLA</sequence>
<feature type="region of interest" description="Disordered" evidence="7">
    <location>
        <begin position="31"/>
        <end position="67"/>
    </location>
</feature>
<evidence type="ECO:0000256" key="1">
    <source>
        <dbReference type="ARBA" id="ARBA00004141"/>
    </source>
</evidence>